<gene>
    <name evidence="6" type="primary">mraW</name>
    <name evidence="6" type="ORF">COU12_00715</name>
</gene>
<evidence type="ECO:0000256" key="2">
    <source>
        <dbReference type="ARBA" id="ARBA00022552"/>
    </source>
</evidence>
<protein>
    <submittedName>
        <fullName evidence="6">16S rRNA (Cytosine(1402)-N(4))-methyltransferase</fullName>
    </submittedName>
</protein>
<evidence type="ECO:0000256" key="3">
    <source>
        <dbReference type="ARBA" id="ARBA00022603"/>
    </source>
</evidence>
<evidence type="ECO:0000313" key="6">
    <source>
        <dbReference type="EMBL" id="PIT91876.1"/>
    </source>
</evidence>
<dbReference type="PANTHER" id="PTHR11265:SF0">
    <property type="entry name" value="12S RRNA N4-METHYLCYTIDINE METHYLTRANSFERASE"/>
    <property type="match status" value="1"/>
</dbReference>
<evidence type="ECO:0000256" key="5">
    <source>
        <dbReference type="ARBA" id="ARBA00022691"/>
    </source>
</evidence>
<dbReference type="SUPFAM" id="SSF53335">
    <property type="entry name" value="S-adenosyl-L-methionine-dependent methyltransferases"/>
    <property type="match status" value="1"/>
</dbReference>
<dbReference type="EMBL" id="PFBE01000011">
    <property type="protein sequence ID" value="PIT91876.1"/>
    <property type="molecule type" value="Genomic_DNA"/>
</dbReference>
<dbReference type="InterPro" id="IPR029063">
    <property type="entry name" value="SAM-dependent_MTases_sf"/>
</dbReference>
<comment type="caution">
    <text evidence="6">The sequence shown here is derived from an EMBL/GenBank/DDBJ whole genome shotgun (WGS) entry which is preliminary data.</text>
</comment>
<dbReference type="PANTHER" id="PTHR11265">
    <property type="entry name" value="S-ADENOSYL-METHYLTRANSFERASE MRAW"/>
    <property type="match status" value="1"/>
</dbReference>
<reference evidence="7" key="1">
    <citation type="submission" date="2017-09" db="EMBL/GenBank/DDBJ databases">
        <title>Depth-based differentiation of microbial function through sediment-hosted aquifers and enrichment of novel symbionts in the deep terrestrial subsurface.</title>
        <authorList>
            <person name="Probst A.J."/>
            <person name="Ladd B."/>
            <person name="Jarett J.K."/>
            <person name="Geller-Mcgrath D.E."/>
            <person name="Sieber C.M.K."/>
            <person name="Emerson J.B."/>
            <person name="Anantharaman K."/>
            <person name="Thomas B.C."/>
            <person name="Malmstrom R."/>
            <person name="Stieglmeier M."/>
            <person name="Klingl A."/>
            <person name="Woyke T."/>
            <person name="Ryan C.M."/>
            <person name="Banfield J.F."/>
        </authorList>
    </citation>
    <scope>NUCLEOTIDE SEQUENCE [LARGE SCALE GENOMIC DNA]</scope>
</reference>
<dbReference type="Pfam" id="PF01795">
    <property type="entry name" value="Methyltransf_5"/>
    <property type="match status" value="1"/>
</dbReference>
<dbReference type="GO" id="GO:0071424">
    <property type="term" value="F:rRNA (cytosine-N4-)-methyltransferase activity"/>
    <property type="evidence" value="ECO:0007669"/>
    <property type="project" value="TreeGrafter"/>
</dbReference>
<dbReference type="NCBIfam" id="TIGR00006">
    <property type="entry name" value="16S rRNA (cytosine(1402)-N(4))-methyltransferase RsmH"/>
    <property type="match status" value="1"/>
</dbReference>
<dbReference type="AlphaFoldDB" id="A0A2M6WGH1"/>
<name>A0A2M6WGH1_9BACT</name>
<organism evidence="6 7">
    <name type="scientific">Candidatus Jorgensenbacteria bacterium CG10_big_fil_rev_8_21_14_0_10_54_38</name>
    <dbReference type="NCBI Taxonomy" id="1974593"/>
    <lineage>
        <taxon>Bacteria</taxon>
        <taxon>Candidatus Joergenseniibacteriota</taxon>
    </lineage>
</organism>
<accession>A0A2M6WGH1</accession>
<dbReference type="SUPFAM" id="SSF81799">
    <property type="entry name" value="Putative methyltransferase TM0872, insert domain"/>
    <property type="match status" value="1"/>
</dbReference>
<dbReference type="GO" id="GO:0070475">
    <property type="term" value="P:rRNA base methylation"/>
    <property type="evidence" value="ECO:0007669"/>
    <property type="project" value="TreeGrafter"/>
</dbReference>
<keyword evidence="4 6" id="KW-0808">Transferase</keyword>
<comment type="similarity">
    <text evidence="1">Belongs to the methyltransferase superfamily. RsmH family.</text>
</comment>
<feature type="non-terminal residue" evidence="6">
    <location>
        <position position="224"/>
    </location>
</feature>
<sequence length="224" mass="24390">MPHIPVLLQEVIGILDPRPGGFVIDGTLGGGGHARELAKCVGQSGTLLGVDWDADAVRRAKETLGAPEIKRLVIVQGNYAELPAVLAKEKLQKADGLLLDLGLSSDQLAGSGRGFSFEGDEPLDMRYDTKSGNPSAAELLNRLRADELADIFSSYGEERNARRIAKAIVEARRKEKFLRVSQLASVIESAVPRHGKTHPATKVFMALRIFVNRELENLETILEK</sequence>
<evidence type="ECO:0000313" key="7">
    <source>
        <dbReference type="Proteomes" id="UP000229530"/>
    </source>
</evidence>
<dbReference type="Gene3D" id="1.10.150.170">
    <property type="entry name" value="Putative methyltransferase TM0872, insert domain"/>
    <property type="match status" value="1"/>
</dbReference>
<evidence type="ECO:0000256" key="1">
    <source>
        <dbReference type="ARBA" id="ARBA00010396"/>
    </source>
</evidence>
<evidence type="ECO:0000256" key="4">
    <source>
        <dbReference type="ARBA" id="ARBA00022679"/>
    </source>
</evidence>
<keyword evidence="5" id="KW-0949">S-adenosyl-L-methionine</keyword>
<dbReference type="InterPro" id="IPR023397">
    <property type="entry name" value="SAM-dep_MeTrfase_MraW_recog"/>
</dbReference>
<proteinExistence type="inferred from homology"/>
<keyword evidence="2" id="KW-0698">rRNA processing</keyword>
<dbReference type="Proteomes" id="UP000229530">
    <property type="component" value="Unassembled WGS sequence"/>
</dbReference>
<dbReference type="Gene3D" id="3.40.50.150">
    <property type="entry name" value="Vaccinia Virus protein VP39"/>
    <property type="match status" value="1"/>
</dbReference>
<dbReference type="InterPro" id="IPR002903">
    <property type="entry name" value="RsmH"/>
</dbReference>
<keyword evidence="3 6" id="KW-0489">Methyltransferase</keyword>
<dbReference type="GO" id="GO:0005737">
    <property type="term" value="C:cytoplasm"/>
    <property type="evidence" value="ECO:0007669"/>
    <property type="project" value="TreeGrafter"/>
</dbReference>